<evidence type="ECO:0000313" key="1">
    <source>
        <dbReference type="EMBL" id="SIN79428.1"/>
    </source>
</evidence>
<organism evidence="1 2">
    <name type="scientific">Chitinophaga niabensis</name>
    <dbReference type="NCBI Taxonomy" id="536979"/>
    <lineage>
        <taxon>Bacteria</taxon>
        <taxon>Pseudomonadati</taxon>
        <taxon>Bacteroidota</taxon>
        <taxon>Chitinophagia</taxon>
        <taxon>Chitinophagales</taxon>
        <taxon>Chitinophagaceae</taxon>
        <taxon>Chitinophaga</taxon>
    </lineage>
</organism>
<dbReference type="OrthoDB" id="9807829at2"/>
<dbReference type="RefSeq" id="WP_074238538.1">
    <property type="nucleotide sequence ID" value="NZ_FSRA01000001.1"/>
</dbReference>
<accession>A0A1N6E8S4</accession>
<dbReference type="AlphaFoldDB" id="A0A1N6E8S4"/>
<gene>
    <name evidence="1" type="ORF">SAMN04488055_1393</name>
</gene>
<protein>
    <submittedName>
        <fullName evidence="1">tRNA pseudouridine32 synthase / 23S rRNA pseudouridine746 synthase</fullName>
    </submittedName>
</protein>
<dbReference type="STRING" id="536979.SAMN04488055_1393"/>
<keyword evidence="2" id="KW-1185">Reference proteome</keyword>
<dbReference type="EMBL" id="FSRA01000001">
    <property type="protein sequence ID" value="SIN79428.1"/>
    <property type="molecule type" value="Genomic_DNA"/>
</dbReference>
<reference evidence="1 2" key="1">
    <citation type="submission" date="2016-11" db="EMBL/GenBank/DDBJ databases">
        <authorList>
            <person name="Jaros S."/>
            <person name="Januszkiewicz K."/>
            <person name="Wedrychowicz H."/>
        </authorList>
    </citation>
    <scope>NUCLEOTIDE SEQUENCE [LARGE SCALE GENOMIC DNA]</scope>
    <source>
        <strain evidence="1 2">DSM 24787</strain>
    </source>
</reference>
<sequence>MTTCSAFRPFQTSLPVHQLAEGLAFSLDNALHPLSLLAVSELQLQLQHQEEWTGKMFGVLVVRTETGELGYLSAFSGKLAGENHHAGFVPPVFDGLVEGGFVNEGMTRLTKINEEINSPGTDEEQVRLLKIQRKDHSVSLQHRIFEQYHFLNKLGESKSLIELFGYKTPPAGAGECAGPKLLQYAFQHKMEPLALAEFWWGAPTRSDHWKHGEFYAPCREKCSSILAHMLS</sequence>
<dbReference type="Proteomes" id="UP000185003">
    <property type="component" value="Unassembled WGS sequence"/>
</dbReference>
<evidence type="ECO:0000313" key="2">
    <source>
        <dbReference type="Proteomes" id="UP000185003"/>
    </source>
</evidence>
<proteinExistence type="predicted"/>
<name>A0A1N6E8S4_9BACT</name>